<protein>
    <submittedName>
        <fullName evidence="3">Putative cell wall-associated protein</fullName>
    </submittedName>
</protein>
<feature type="chain" id="PRO_5019146116" evidence="1">
    <location>
        <begin position="20"/>
        <end position="1450"/>
    </location>
</feature>
<proteinExistence type="predicted"/>
<dbReference type="PANTHER" id="PTHR32305:SF15">
    <property type="entry name" value="PROTEIN RHSA-RELATED"/>
    <property type="match status" value="1"/>
</dbReference>
<dbReference type="Proteomes" id="UP000289775">
    <property type="component" value="Unassembled WGS sequence"/>
</dbReference>
<dbReference type="InterPro" id="IPR022385">
    <property type="entry name" value="Rhs_assc_core"/>
</dbReference>
<keyword evidence="1" id="KW-0732">Signal</keyword>
<dbReference type="Pfam" id="PF20041">
    <property type="entry name" value="DUF6443"/>
    <property type="match status" value="1"/>
</dbReference>
<accession>A0A444W852</accession>
<evidence type="ECO:0000313" key="3">
    <source>
        <dbReference type="EMBL" id="RYJ42050.1"/>
    </source>
</evidence>
<evidence type="ECO:0000256" key="1">
    <source>
        <dbReference type="SAM" id="SignalP"/>
    </source>
</evidence>
<feature type="domain" description="DUF6443" evidence="2">
    <location>
        <begin position="29"/>
        <end position="173"/>
    </location>
</feature>
<evidence type="ECO:0000259" key="2">
    <source>
        <dbReference type="Pfam" id="PF20041"/>
    </source>
</evidence>
<dbReference type="InterPro" id="IPR050708">
    <property type="entry name" value="T6SS_VgrG/RHS"/>
</dbReference>
<feature type="signal peptide" evidence="1">
    <location>
        <begin position="1"/>
        <end position="19"/>
    </location>
</feature>
<dbReference type="Gene3D" id="2.180.10.10">
    <property type="entry name" value="RHS repeat-associated core"/>
    <property type="match status" value="1"/>
</dbReference>
<dbReference type="EMBL" id="JUIW01000008">
    <property type="protein sequence ID" value="RYJ42050.1"/>
    <property type="molecule type" value="Genomic_DNA"/>
</dbReference>
<gene>
    <name evidence="3" type="ORF">NU09_2454</name>
</gene>
<evidence type="ECO:0000313" key="4">
    <source>
        <dbReference type="Proteomes" id="UP000289775"/>
    </source>
</evidence>
<dbReference type="RefSeq" id="WP_129751557.1">
    <property type="nucleotide sequence ID" value="NZ_JUIW01000008.1"/>
</dbReference>
<dbReference type="OrthoDB" id="2972467at2"/>
<keyword evidence="4" id="KW-1185">Reference proteome</keyword>
<name>A0A444W852_9FLAO</name>
<dbReference type="InterPro" id="IPR045619">
    <property type="entry name" value="DUF6443"/>
</dbReference>
<dbReference type="NCBIfam" id="TIGR03696">
    <property type="entry name" value="Rhs_assc_core"/>
    <property type="match status" value="1"/>
</dbReference>
<sequence>MKRYIFKSLIMLLPIAAMAQTPTENYIRTTVFRNEIGESGLQYAPQDYKHETVTYYDGLGRPKQIINVAKGDQGQDIITPVVYDEYGRTVLQYLPYADPHQLMPSLDYRDNETLINTLTSYYTSRYSFQMSSSDPNPYSRTFYENSPLGRVIKQAAPGAPWKGVGGSNQDHTIKYDYQLNSSTATADRVKKFSVSFPKISLGSPEDTQLNYKGYYSANELYRTITKDENWTTSDGRDKTTEEFKDKEGKVVLKRAFNNGQPHDTYYVYDRYSNLTYVIPPLASDNILTSFIGLEFQGVNLPWTSIALVNKSLADEYERELAEYDNSEILGIDLLDKYGGQGGFSFSPDANGSLIMTLSMTTTVPMRLRTGEIYDLSAIGNFPDKEMGKIQGTDFEYYFSINRNQLVIDGYGEVPSQYLNTTLSGEPLEYSKNYPWTSVCNVSEQVKRDYENNIAYLDNNEILTTYTSNPYGAIGGVSISIEEDDNFLLSVDIDSDVDFDLKNGMVIPLEIYRSLPDALLGSVQGNGYQYEFSLKGNSLYIYGSGFTRHLGFTRSGVIGTKQTVRQQSLDGLCYIYHYDGRNRVVEKKIPGKGWEDIIYNKLDRVVLTQDENLRSKNQWLFTKYDAFGRIVYTGEWVSYNDRASLQVAVDDHTGPLWEERTKNVNFYDGPQGVYYTDDAYPNQNQILHTIHYYDDYSFDIVVNQIPQTDIYNEPLSFNLKGLATGNKIRALGTDYWTTNLTGYNNKAAVIWSYTNNQFLNSATTVNNDVDFQGLVWQSKTTHEKSGKPSLSIYNTFDYDEADRLEAQHQALTPIIGAGAGSYSHYLFKNIYDEYGQLMEKHVGGRSTLPERLQEIDYIYNIRGWLMGINLGGSVANQKLFALRLDYEGPEYVGTPLYNGNISKVTWQTNNTSTSQRSYLLEYDDLNRLTNASFYPPNALAYQGNPSYKENYTEGNIQYDKNGNILKLDRYGLNEAANTMTKIDQLSYIYGAFSNKLNKVSDDAVDTSGFIDGVNTGNDYAYDGNGNLIMDMNKGISSGNIAYNHLNLPTRISNSNGFVEYVYDATGTKLQKKVYENSAVTYTYYDTGFVYKKETSGNEYLEFFPHPEGYVKPIIKDNYNPDNFDYIYQYKDHLGNVRLTYNDQDNNGWADVIEESNYYPFGLKHKGYNTNVTSTNLGQKYKYNGKELQDELGLNLYDYGARNYDPALGRWMNIDPLAENSRRWSPYNYAYNNPIRFIDPDGMQSEDIVITGNKKQETLDQLRKGSDLIYSMDSNGKVTATQDPNKTLTKADAEILAATTDSSYTVSLNSTDGYTSTDGSGALLTSLGSFDGSVINADGTATANQTINPDFGARVDNHVGRQEGVGVVHETLEAIQEAKRAVATGTGTDVNSRAPKDVAARKANYNAAHNQARALDPRHTDNYNTFEVKETRGYVRYIENSKRQRMVLYIDK</sequence>
<dbReference type="PANTHER" id="PTHR32305">
    <property type="match status" value="1"/>
</dbReference>
<organism evidence="3 4">
    <name type="scientific">Flavobacterium beibuense</name>
    <dbReference type="NCBI Taxonomy" id="657326"/>
    <lineage>
        <taxon>Bacteria</taxon>
        <taxon>Pseudomonadati</taxon>
        <taxon>Bacteroidota</taxon>
        <taxon>Flavobacteriia</taxon>
        <taxon>Flavobacteriales</taxon>
        <taxon>Flavobacteriaceae</taxon>
        <taxon>Flavobacterium</taxon>
    </lineage>
</organism>
<reference evidence="3 4" key="1">
    <citation type="submission" date="2014-12" db="EMBL/GenBank/DDBJ databases">
        <title>Genome sequence of Flavobacterium beibuense RSKm HC5.</title>
        <authorList>
            <person name="Kim J.F."/>
            <person name="Song J.Y."/>
            <person name="Kwak M.-J."/>
            <person name="Lee S.-W."/>
        </authorList>
    </citation>
    <scope>NUCLEOTIDE SEQUENCE [LARGE SCALE GENOMIC DNA]</scope>
    <source>
        <strain evidence="3 4">RSKm HC5</strain>
    </source>
</reference>
<comment type="caution">
    <text evidence="3">The sequence shown here is derived from an EMBL/GenBank/DDBJ whole genome shotgun (WGS) entry which is preliminary data.</text>
</comment>